<accession>A0ABN9Q661</accession>
<dbReference type="Proteomes" id="UP001189429">
    <property type="component" value="Unassembled WGS sequence"/>
</dbReference>
<reference evidence="2" key="1">
    <citation type="submission" date="2023-10" db="EMBL/GenBank/DDBJ databases">
        <authorList>
            <person name="Chen Y."/>
            <person name="Shah S."/>
            <person name="Dougan E. K."/>
            <person name="Thang M."/>
            <person name="Chan C."/>
        </authorList>
    </citation>
    <scope>NUCLEOTIDE SEQUENCE [LARGE SCALE GENOMIC DNA]</scope>
</reference>
<name>A0ABN9Q661_9DINO</name>
<proteinExistence type="predicted"/>
<evidence type="ECO:0000313" key="2">
    <source>
        <dbReference type="EMBL" id="CAK0801252.1"/>
    </source>
</evidence>
<feature type="compositionally biased region" description="Low complexity" evidence="1">
    <location>
        <begin position="181"/>
        <end position="195"/>
    </location>
</feature>
<protein>
    <submittedName>
        <fullName evidence="2">Uncharacterized protein</fullName>
    </submittedName>
</protein>
<gene>
    <name evidence="2" type="ORF">PCOR1329_LOCUS9181</name>
</gene>
<evidence type="ECO:0000313" key="3">
    <source>
        <dbReference type="Proteomes" id="UP001189429"/>
    </source>
</evidence>
<sequence>MPGGWIKAGTLADGDLLNDTLESELIEAAAYDDDDASQGTYILQVLHGDYAPEGGVLLTARYLAAKDDYYNYWMRSGGRPIKDVYHVCAAAGCRGGPKGQIHIESWRPLGREDIEEGRLAWAAKPGLQKRILEALREGAEPGGESGAERRGGEATPLADGERPPGRSPSGRPAAEPRAEALGEPPPAGRGAPDGALWAGARSVRPRRGVGEELEELRAGLEEGNNRHGLDRPDRARGHRSRRRARAAESGAARPAVRQRVRGAGESPARAAAKRRARAAGNRAQGSGQETGPAGAAAVGDRSSTTQGRLMRFARENQGRLAEKLLWKMASRVTPGGEADSDSENQTGAAPAVASAYHLRVLSTQQPPLSKRNANEMRLMCKMLDLLSRNKVKRAMDFAAQHLKAIEQSVADGGWTRARFLELFEEDAPSLVGRGEKYMMRSEVRAEQALALRSGSGPKGAPKGARSDEAGAAVNGATESRGKGEAFSGKGFSFGAASKSKAKGKDKAAVWCMTVALNFVAQAAWAGDAKVHASDREWYKIVKEGAARGIFAEVPEDKIFRDPSGRLVVNGAMGIDKPPKSSEEGETLLRFISIFTPINAYLRKLRGDDHTLPVAALLSACILEDGEEFWDDAEDQKGCFNIFRLPEEWLGYCAYSKQVPASAFGGDPNRLAWVAMRCVAMGSKIAVSIMQRVMRVLVFEESTVDAATELRRDAPVPEDSVSVVCLDGFDFVRKAQTRLQHLQAPESEEHIAFVGTCARYGIPLNPAKSLVAKLNAGILGGLLRGDKGWLAVAPDKARALAFKGAVLATQSSWSAGALQHWAGQACFAAGFRRPLFAVLEQVFPTIQLAASGPIQASAATMDEIIAFTLLLPLAYTNLRAQVKRAISCTDASEHGGGAAEATTFVRTQDPQRAARFEAHFARLAEDSSRATGKSAGCVVCGTSLPENAWAGNFARCPAACGAVMCSVDCVLTHRRVSCDLAGERLFSFFEGHSGPDALLTWAVACSGVEICLPLDPTRVPYSEVLRESGRKHIHLEADDEATAWEHWNASPEWQAHSRSLSAPGGKPAKIGSLAFARLQWRLANWGFAVVQAPAHDPLWYTPEALAVSRRAGVHETAVVLDYGGAGGQQEVWFLHNCRALCTVLPGAPGQATSREAFRTAYAGAVTQALKDLGAGTLPLQPTSRPEWIRDQLAQERRKAYSE</sequence>
<keyword evidence="3" id="KW-1185">Reference proteome</keyword>
<comment type="caution">
    <text evidence="2">The sequence shown here is derived from an EMBL/GenBank/DDBJ whole genome shotgun (WGS) entry which is preliminary data.</text>
</comment>
<dbReference type="EMBL" id="CAUYUJ010002544">
    <property type="protein sequence ID" value="CAK0801252.1"/>
    <property type="molecule type" value="Genomic_DNA"/>
</dbReference>
<feature type="compositionally biased region" description="Low complexity" evidence="1">
    <location>
        <begin position="247"/>
        <end position="257"/>
    </location>
</feature>
<organism evidence="2 3">
    <name type="scientific">Prorocentrum cordatum</name>
    <dbReference type="NCBI Taxonomy" id="2364126"/>
    <lineage>
        <taxon>Eukaryota</taxon>
        <taxon>Sar</taxon>
        <taxon>Alveolata</taxon>
        <taxon>Dinophyceae</taxon>
        <taxon>Prorocentrales</taxon>
        <taxon>Prorocentraceae</taxon>
        <taxon>Prorocentrum</taxon>
    </lineage>
</organism>
<feature type="region of interest" description="Disordered" evidence="1">
    <location>
        <begin position="138"/>
        <end position="196"/>
    </location>
</feature>
<feature type="non-terminal residue" evidence="2">
    <location>
        <position position="1201"/>
    </location>
</feature>
<feature type="compositionally biased region" description="Basic and acidic residues" evidence="1">
    <location>
        <begin position="219"/>
        <end position="235"/>
    </location>
</feature>
<evidence type="ECO:0000256" key="1">
    <source>
        <dbReference type="SAM" id="MobiDB-lite"/>
    </source>
</evidence>
<feature type="region of interest" description="Disordered" evidence="1">
    <location>
        <begin position="452"/>
        <end position="482"/>
    </location>
</feature>
<feature type="region of interest" description="Disordered" evidence="1">
    <location>
        <begin position="219"/>
        <end position="308"/>
    </location>
</feature>